<evidence type="ECO:0000313" key="3">
    <source>
        <dbReference type="Proteomes" id="UP001054902"/>
    </source>
</evidence>
<dbReference type="EMBL" id="BLLK01000062">
    <property type="protein sequence ID" value="GFH59377.1"/>
    <property type="molecule type" value="Genomic_DNA"/>
</dbReference>
<dbReference type="AlphaFoldDB" id="A0AAD3D8H5"/>
<dbReference type="InterPro" id="IPR050600">
    <property type="entry name" value="SETD3_SETD6_MTase"/>
</dbReference>
<protein>
    <recommendedName>
        <fullName evidence="4">SET domain-containing protein</fullName>
    </recommendedName>
</protein>
<evidence type="ECO:0000313" key="2">
    <source>
        <dbReference type="EMBL" id="GFH59377.1"/>
    </source>
</evidence>
<dbReference type="SUPFAM" id="SSF82199">
    <property type="entry name" value="SET domain"/>
    <property type="match status" value="1"/>
</dbReference>
<dbReference type="PANTHER" id="PTHR13271:SF137">
    <property type="entry name" value="SET DOMAIN-CONTAINING PROTEIN"/>
    <property type="match status" value="1"/>
</dbReference>
<sequence length="468" mass="51824">MGKKRRNHESKKSVIHEDESDDDSNGFSTASLTAILIALIAIAVRTGSLSSIPKIVRSATLSSLLIPFRLGQSIMSTAPSAKANDVYKNVSPQYVEVDGRKVKDYSSHPLVFAALREAIIREGGYVHPDLGLMVPAPSGATRGVGMIRDSYNKCQTRCTPGTVAEKRIVEEQGAADFPSLWNAPSDNWKTIDQIDEIYNLQQSIDEQYRQEEILIQVPLSYQMTRDLALKTLEKLIPEKVLLQVPIKELDDAALLVLLLAHEKGKGLDSKFHPYIASLPVIPSCGYSPEMKSKALETIEVMAFELGLDVNAWPGELVKATERANMIAEGLNKDYGKYIKVSDGETSLEVIQWALCQVASRATAGSEQFGLLRLVPMADMVNHDVNAGGFSEPFNRGGTQDAGKIVVRSIRHGRRRPLKKGQEVLVNYNVPDYSPLDWFVSLGFVPQEAMKKWKKVEPHFKKSRTFATN</sequence>
<gene>
    <name evidence="2" type="ORF">CTEN210_15853</name>
</gene>
<comment type="caution">
    <text evidence="2">The sequence shown here is derived from an EMBL/GenBank/DDBJ whole genome shotgun (WGS) entry which is preliminary data.</text>
</comment>
<organism evidence="2 3">
    <name type="scientific">Chaetoceros tenuissimus</name>
    <dbReference type="NCBI Taxonomy" id="426638"/>
    <lineage>
        <taxon>Eukaryota</taxon>
        <taxon>Sar</taxon>
        <taxon>Stramenopiles</taxon>
        <taxon>Ochrophyta</taxon>
        <taxon>Bacillariophyta</taxon>
        <taxon>Coscinodiscophyceae</taxon>
        <taxon>Chaetocerotophycidae</taxon>
        <taxon>Chaetocerotales</taxon>
        <taxon>Chaetocerotaceae</taxon>
        <taxon>Chaetoceros</taxon>
    </lineage>
</organism>
<proteinExistence type="predicted"/>
<name>A0AAD3D8H5_9STRA</name>
<evidence type="ECO:0008006" key="4">
    <source>
        <dbReference type="Google" id="ProtNLM"/>
    </source>
</evidence>
<dbReference type="InterPro" id="IPR046341">
    <property type="entry name" value="SET_dom_sf"/>
</dbReference>
<accession>A0AAD3D8H5</accession>
<dbReference type="Proteomes" id="UP001054902">
    <property type="component" value="Unassembled WGS sequence"/>
</dbReference>
<feature type="region of interest" description="Disordered" evidence="1">
    <location>
        <begin position="1"/>
        <end position="25"/>
    </location>
</feature>
<dbReference type="Gene3D" id="3.90.1410.10">
    <property type="entry name" value="set domain protein methyltransferase, domain 1"/>
    <property type="match status" value="1"/>
</dbReference>
<reference evidence="2 3" key="1">
    <citation type="journal article" date="2021" name="Sci. Rep.">
        <title>The genome of the diatom Chaetoceros tenuissimus carries an ancient integrated fragment of an extant virus.</title>
        <authorList>
            <person name="Hongo Y."/>
            <person name="Kimura K."/>
            <person name="Takaki Y."/>
            <person name="Yoshida Y."/>
            <person name="Baba S."/>
            <person name="Kobayashi G."/>
            <person name="Nagasaki K."/>
            <person name="Hano T."/>
            <person name="Tomaru Y."/>
        </authorList>
    </citation>
    <scope>NUCLEOTIDE SEQUENCE [LARGE SCALE GENOMIC DNA]</scope>
    <source>
        <strain evidence="2 3">NIES-3715</strain>
    </source>
</reference>
<dbReference type="CDD" id="cd10527">
    <property type="entry name" value="SET_LSMT"/>
    <property type="match status" value="1"/>
</dbReference>
<evidence type="ECO:0000256" key="1">
    <source>
        <dbReference type="SAM" id="MobiDB-lite"/>
    </source>
</evidence>
<dbReference type="PANTHER" id="PTHR13271">
    <property type="entry name" value="UNCHARACTERIZED PUTATIVE METHYLTRANSFERASE"/>
    <property type="match status" value="1"/>
</dbReference>
<keyword evidence="3" id="KW-1185">Reference proteome</keyword>
<dbReference type="GO" id="GO:0016279">
    <property type="term" value="F:protein-lysine N-methyltransferase activity"/>
    <property type="evidence" value="ECO:0007669"/>
    <property type="project" value="TreeGrafter"/>
</dbReference>